<sequence length="246" mass="27667">MSNECKNQLLQRLKRQPMSAAILASAWQDLRATLALLQQHQVNLLHFDIADGYNWPLFTTSETALCQFDRHVFKDVHLMVRNNLEMAQKCYHSGANAITLQIESDQSLDAALTFLKDKTAEFQGVNYPLLIGLAMMPASPIEEFARYLDDVDLFTLVTFDLHTGEKLSAGELAVRVQQLVSLLGARRKDKIIALDGGISDESLAHLSQLDIDIDWLVAGSGLFRANGLAERLKTWPKRIQTMQQRT</sequence>
<evidence type="ECO:0000313" key="3">
    <source>
        <dbReference type="EMBL" id="MFM2486599.1"/>
    </source>
</evidence>
<dbReference type="InterPro" id="IPR013785">
    <property type="entry name" value="Aldolase_TIM"/>
</dbReference>
<gene>
    <name evidence="3" type="ORF">ABUE30_16325</name>
</gene>
<dbReference type="PANTHER" id="PTHR11749">
    <property type="entry name" value="RIBULOSE-5-PHOSPHATE-3-EPIMERASE"/>
    <property type="match status" value="1"/>
</dbReference>
<proteinExistence type="predicted"/>
<comment type="caution">
    <text evidence="3">The sequence shown here is derived from an EMBL/GenBank/DDBJ whole genome shotgun (WGS) entry which is preliminary data.</text>
</comment>
<dbReference type="SUPFAM" id="SSF51366">
    <property type="entry name" value="Ribulose-phoshate binding barrel"/>
    <property type="match status" value="1"/>
</dbReference>
<dbReference type="Pfam" id="PF00834">
    <property type="entry name" value="Ribul_P_3_epim"/>
    <property type="match status" value="1"/>
</dbReference>
<dbReference type="InterPro" id="IPR011060">
    <property type="entry name" value="RibuloseP-bd_barrel"/>
</dbReference>
<keyword evidence="4" id="KW-1185">Reference proteome</keyword>
<dbReference type="InterPro" id="IPR000056">
    <property type="entry name" value="Ribul_P_3_epim-like"/>
</dbReference>
<reference evidence="3 4" key="1">
    <citation type="journal article" date="2013" name="Int. J. Syst. Evol. Microbiol.">
        <title>Celerinatantimonas yamalensis sp. nov., a cold-adapted diazotrophic bacterium from a cold permafrost brine.</title>
        <authorList>
            <person name="Shcherbakova V."/>
            <person name="Chuvilskaya N."/>
            <person name="Rivkina E."/>
            <person name="Demidov N."/>
            <person name="Uchaeva V."/>
            <person name="Suetin S."/>
            <person name="Suzina N."/>
            <person name="Gilichinsky D."/>
        </authorList>
    </citation>
    <scope>NUCLEOTIDE SEQUENCE [LARGE SCALE GENOMIC DNA]</scope>
    <source>
        <strain evidence="3 4">C7</strain>
    </source>
</reference>
<accession>A0ABW9GB32</accession>
<evidence type="ECO:0000256" key="1">
    <source>
        <dbReference type="ARBA" id="ARBA00022723"/>
    </source>
</evidence>
<keyword evidence="1" id="KW-0479">Metal-binding</keyword>
<organism evidence="3 4">
    <name type="scientific">Celerinatantimonas yamalensis</name>
    <dbReference type="NCBI Taxonomy" id="559956"/>
    <lineage>
        <taxon>Bacteria</taxon>
        <taxon>Pseudomonadati</taxon>
        <taxon>Pseudomonadota</taxon>
        <taxon>Gammaproteobacteria</taxon>
        <taxon>Celerinatantimonadaceae</taxon>
        <taxon>Celerinatantimonas</taxon>
    </lineage>
</organism>
<protein>
    <recommendedName>
        <fullName evidence="5">Ribulose-5-phosphate 3-epimerase</fullName>
    </recommendedName>
</protein>
<dbReference type="Proteomes" id="UP001629953">
    <property type="component" value="Unassembled WGS sequence"/>
</dbReference>
<dbReference type="RefSeq" id="WP_408624902.1">
    <property type="nucleotide sequence ID" value="NZ_JBEQCT010000009.1"/>
</dbReference>
<evidence type="ECO:0008006" key="5">
    <source>
        <dbReference type="Google" id="ProtNLM"/>
    </source>
</evidence>
<keyword evidence="2" id="KW-0413">Isomerase</keyword>
<name>A0ABW9GB32_9GAMM</name>
<dbReference type="EMBL" id="JBEQCT010000009">
    <property type="protein sequence ID" value="MFM2486599.1"/>
    <property type="molecule type" value="Genomic_DNA"/>
</dbReference>
<dbReference type="Gene3D" id="3.20.20.70">
    <property type="entry name" value="Aldolase class I"/>
    <property type="match status" value="1"/>
</dbReference>
<evidence type="ECO:0000313" key="4">
    <source>
        <dbReference type="Proteomes" id="UP001629953"/>
    </source>
</evidence>
<evidence type="ECO:0000256" key="2">
    <source>
        <dbReference type="ARBA" id="ARBA00023235"/>
    </source>
</evidence>